<evidence type="ECO:0000256" key="2">
    <source>
        <dbReference type="ARBA" id="ARBA00023134"/>
    </source>
</evidence>
<dbReference type="PRINTS" id="PR00449">
    <property type="entry name" value="RASTRNSFRMNG"/>
</dbReference>
<name>A0AAN8NSN7_POLSC</name>
<dbReference type="SMART" id="SM00175">
    <property type="entry name" value="RAB"/>
    <property type="match status" value="1"/>
</dbReference>
<dbReference type="PROSITE" id="PS51421">
    <property type="entry name" value="RAS"/>
    <property type="match status" value="1"/>
</dbReference>
<dbReference type="InterPro" id="IPR003578">
    <property type="entry name" value="Small_GTPase_Rho"/>
</dbReference>
<dbReference type="InterPro" id="IPR001806">
    <property type="entry name" value="Small_GTPase"/>
</dbReference>
<sequence>MMPPSSVNCESALLTQKKTEIVCGAQNKIKCVLVGDGQVGKTSLIVSYSTNDFPSEYVPTAFDNYNVVVMVDNQPVSLQLCDTAGQDDFDSIRTLCYPETDVFIVCFSVVNPKSFRNVQNKWVPEIRKHWPDAPMLLVGTQADRKTDVRLLNQLSANREVPVSVHQAKTLANAVGAKEYIETSALTQKQLKDAFDNAIVCALARRKTMNSNNYNKGTKNICDRFRVKNIHPRGRWRKLICCLNQKDL</sequence>
<dbReference type="GO" id="GO:0003924">
    <property type="term" value="F:GTPase activity"/>
    <property type="evidence" value="ECO:0007669"/>
    <property type="project" value="InterPro"/>
</dbReference>
<organism evidence="3 4">
    <name type="scientific">Polyplax serrata</name>
    <name type="common">Common mouse louse</name>
    <dbReference type="NCBI Taxonomy" id="468196"/>
    <lineage>
        <taxon>Eukaryota</taxon>
        <taxon>Metazoa</taxon>
        <taxon>Ecdysozoa</taxon>
        <taxon>Arthropoda</taxon>
        <taxon>Hexapoda</taxon>
        <taxon>Insecta</taxon>
        <taxon>Pterygota</taxon>
        <taxon>Neoptera</taxon>
        <taxon>Paraneoptera</taxon>
        <taxon>Psocodea</taxon>
        <taxon>Troctomorpha</taxon>
        <taxon>Phthiraptera</taxon>
        <taxon>Anoplura</taxon>
        <taxon>Polyplacidae</taxon>
        <taxon>Polyplax</taxon>
    </lineage>
</organism>
<dbReference type="SMART" id="SM00173">
    <property type="entry name" value="RAS"/>
    <property type="match status" value="1"/>
</dbReference>
<dbReference type="GO" id="GO:0022412">
    <property type="term" value="P:cellular process involved in reproduction in multicellular organism"/>
    <property type="evidence" value="ECO:0007669"/>
    <property type="project" value="UniProtKB-ARBA"/>
</dbReference>
<dbReference type="PROSITE" id="PS51419">
    <property type="entry name" value="RAB"/>
    <property type="match status" value="1"/>
</dbReference>
<dbReference type="FunFam" id="3.40.50.300:FF:001600">
    <property type="entry name" value="RhoU, isoform B"/>
    <property type="match status" value="1"/>
</dbReference>
<dbReference type="AlphaFoldDB" id="A0AAN8NSN7"/>
<dbReference type="EMBL" id="JAWJWE010000039">
    <property type="protein sequence ID" value="KAK6620909.1"/>
    <property type="molecule type" value="Genomic_DNA"/>
</dbReference>
<reference evidence="3 4" key="1">
    <citation type="submission" date="2023-10" db="EMBL/GenBank/DDBJ databases">
        <title>Genomes of two closely related lineages of the louse Polyplax serrata with different host specificities.</title>
        <authorList>
            <person name="Martinu J."/>
            <person name="Tarabai H."/>
            <person name="Stefka J."/>
            <person name="Hypsa V."/>
        </authorList>
    </citation>
    <scope>NUCLEOTIDE SEQUENCE [LARGE SCALE GENOMIC DNA]</scope>
    <source>
        <strain evidence="3">HR10_N</strain>
    </source>
</reference>
<dbReference type="Proteomes" id="UP001372834">
    <property type="component" value="Unassembled WGS sequence"/>
</dbReference>
<gene>
    <name evidence="3" type="ORF">RUM43_011208</name>
</gene>
<protein>
    <submittedName>
        <fullName evidence="3">Uncharacterized protein</fullName>
    </submittedName>
</protein>
<dbReference type="SMART" id="SM00174">
    <property type="entry name" value="RHO"/>
    <property type="match status" value="1"/>
</dbReference>
<dbReference type="SUPFAM" id="SSF52540">
    <property type="entry name" value="P-loop containing nucleoside triphosphate hydrolases"/>
    <property type="match status" value="1"/>
</dbReference>
<dbReference type="PANTHER" id="PTHR24072">
    <property type="entry name" value="RHO FAMILY GTPASE"/>
    <property type="match status" value="1"/>
</dbReference>
<dbReference type="Gene3D" id="3.40.50.300">
    <property type="entry name" value="P-loop containing nucleotide triphosphate hydrolases"/>
    <property type="match status" value="1"/>
</dbReference>
<evidence type="ECO:0000256" key="1">
    <source>
        <dbReference type="ARBA" id="ARBA00022741"/>
    </source>
</evidence>
<comment type="caution">
    <text evidence="3">The sequence shown here is derived from an EMBL/GenBank/DDBJ whole genome shotgun (WGS) entry which is preliminary data.</text>
</comment>
<evidence type="ECO:0000313" key="4">
    <source>
        <dbReference type="Proteomes" id="UP001372834"/>
    </source>
</evidence>
<dbReference type="GO" id="GO:0035006">
    <property type="term" value="P:melanization defense response"/>
    <property type="evidence" value="ECO:0007669"/>
    <property type="project" value="UniProtKB-ARBA"/>
</dbReference>
<dbReference type="InterPro" id="IPR005225">
    <property type="entry name" value="Small_GTP-bd"/>
</dbReference>
<evidence type="ECO:0000313" key="3">
    <source>
        <dbReference type="EMBL" id="KAK6620909.1"/>
    </source>
</evidence>
<keyword evidence="2" id="KW-0342">GTP-binding</keyword>
<proteinExistence type="predicted"/>
<accession>A0AAN8NSN7</accession>
<dbReference type="Pfam" id="PF00071">
    <property type="entry name" value="Ras"/>
    <property type="match status" value="1"/>
</dbReference>
<dbReference type="InterPro" id="IPR027417">
    <property type="entry name" value="P-loop_NTPase"/>
</dbReference>
<dbReference type="GO" id="GO:0007264">
    <property type="term" value="P:small GTPase-mediated signal transduction"/>
    <property type="evidence" value="ECO:0007669"/>
    <property type="project" value="InterPro"/>
</dbReference>
<keyword evidence="1" id="KW-0547">Nucleotide-binding</keyword>
<dbReference type="GO" id="GO:0005525">
    <property type="term" value="F:GTP binding"/>
    <property type="evidence" value="ECO:0007669"/>
    <property type="project" value="UniProtKB-KW"/>
</dbReference>
<dbReference type="GO" id="GO:0003006">
    <property type="term" value="P:developmental process involved in reproduction"/>
    <property type="evidence" value="ECO:0007669"/>
    <property type="project" value="UniProtKB-ARBA"/>
</dbReference>
<dbReference type="GO" id="GO:0035099">
    <property type="term" value="P:hemocyte migration"/>
    <property type="evidence" value="ECO:0007669"/>
    <property type="project" value="UniProtKB-ARBA"/>
</dbReference>
<dbReference type="NCBIfam" id="TIGR00231">
    <property type="entry name" value="small_GTP"/>
    <property type="match status" value="1"/>
</dbReference>
<dbReference type="GO" id="GO:0001667">
    <property type="term" value="P:ameboidal-type cell migration"/>
    <property type="evidence" value="ECO:0007669"/>
    <property type="project" value="UniProtKB-ARBA"/>
</dbReference>
<dbReference type="PROSITE" id="PS51420">
    <property type="entry name" value="RHO"/>
    <property type="match status" value="1"/>
</dbReference>